<gene>
    <name evidence="2" type="ORF">BOKJ2_LOCUS4610</name>
</gene>
<keyword evidence="3" id="KW-1185">Reference proteome</keyword>
<protein>
    <submittedName>
        <fullName evidence="2">Uncharacterized protein</fullName>
    </submittedName>
</protein>
<organism evidence="2 3">
    <name type="scientific">Bursaphelenchus okinawaensis</name>
    <dbReference type="NCBI Taxonomy" id="465554"/>
    <lineage>
        <taxon>Eukaryota</taxon>
        <taxon>Metazoa</taxon>
        <taxon>Ecdysozoa</taxon>
        <taxon>Nematoda</taxon>
        <taxon>Chromadorea</taxon>
        <taxon>Rhabditida</taxon>
        <taxon>Tylenchina</taxon>
        <taxon>Tylenchomorpha</taxon>
        <taxon>Aphelenchoidea</taxon>
        <taxon>Aphelenchoididae</taxon>
        <taxon>Bursaphelenchus</taxon>
    </lineage>
</organism>
<evidence type="ECO:0000313" key="2">
    <source>
        <dbReference type="EMBL" id="CAD5212809.1"/>
    </source>
</evidence>
<reference evidence="2" key="1">
    <citation type="submission" date="2020-09" db="EMBL/GenBank/DDBJ databases">
        <authorList>
            <person name="Kikuchi T."/>
        </authorList>
    </citation>
    <scope>NUCLEOTIDE SEQUENCE</scope>
    <source>
        <strain evidence="2">SH1</strain>
    </source>
</reference>
<accession>A0A811KC49</accession>
<sequence length="181" mass="20999">MVMAEASEEKLNDGEMNRGKPCTALNQWREKQEERHLKLELARPKQNEEELINRETDGNKKKARLSDDGARILNKMSKESNHPPLISKRNVTKARKLLESVIKYDVYENSSFRMQNVRSFLEERMRHANIEDKNLVWYLDKGRGRVVSTFGLVGTSTTQSHYNQTIVQTWEGSDHPGPTKE</sequence>
<feature type="compositionally biased region" description="Basic and acidic residues" evidence="1">
    <location>
        <begin position="7"/>
        <end position="18"/>
    </location>
</feature>
<dbReference type="Proteomes" id="UP000614601">
    <property type="component" value="Unassembled WGS sequence"/>
</dbReference>
<dbReference type="EMBL" id="CAJFDH010000002">
    <property type="protein sequence ID" value="CAD5212809.1"/>
    <property type="molecule type" value="Genomic_DNA"/>
</dbReference>
<feature type="region of interest" description="Disordered" evidence="1">
    <location>
        <begin position="1"/>
        <end position="21"/>
    </location>
</feature>
<dbReference type="Proteomes" id="UP000783686">
    <property type="component" value="Unassembled WGS sequence"/>
</dbReference>
<feature type="region of interest" description="Disordered" evidence="1">
    <location>
        <begin position="40"/>
        <end position="63"/>
    </location>
</feature>
<dbReference type="AlphaFoldDB" id="A0A811KC49"/>
<comment type="caution">
    <text evidence="2">The sequence shown here is derived from an EMBL/GenBank/DDBJ whole genome shotgun (WGS) entry which is preliminary data.</text>
</comment>
<evidence type="ECO:0000313" key="3">
    <source>
        <dbReference type="Proteomes" id="UP000614601"/>
    </source>
</evidence>
<proteinExistence type="predicted"/>
<evidence type="ECO:0000256" key="1">
    <source>
        <dbReference type="SAM" id="MobiDB-lite"/>
    </source>
</evidence>
<name>A0A811KC49_9BILA</name>
<dbReference type="EMBL" id="CAJFCW020000002">
    <property type="protein sequence ID" value="CAG9097661.1"/>
    <property type="molecule type" value="Genomic_DNA"/>
</dbReference>